<comment type="caution">
    <text evidence="2">The sequence shown here is derived from an EMBL/GenBank/DDBJ whole genome shotgun (WGS) entry which is preliminary data.</text>
</comment>
<dbReference type="SUPFAM" id="SSF53756">
    <property type="entry name" value="UDP-Glycosyltransferase/glycogen phosphorylase"/>
    <property type="match status" value="1"/>
</dbReference>
<evidence type="ECO:0000313" key="3">
    <source>
        <dbReference type="Proteomes" id="UP001523543"/>
    </source>
</evidence>
<organism evidence="2 3">
    <name type="scientific">Acetobacter cerevisiae</name>
    <dbReference type="NCBI Taxonomy" id="178900"/>
    <lineage>
        <taxon>Bacteria</taxon>
        <taxon>Pseudomonadati</taxon>
        <taxon>Pseudomonadota</taxon>
        <taxon>Alphaproteobacteria</taxon>
        <taxon>Acetobacterales</taxon>
        <taxon>Acetobacteraceae</taxon>
        <taxon>Acetobacter</taxon>
    </lineage>
</organism>
<protein>
    <submittedName>
        <fullName evidence="2">Glycosyltransferase</fullName>
        <ecNumber evidence="2">2.4.-.-</ecNumber>
    </submittedName>
</protein>
<keyword evidence="2" id="KW-0328">Glycosyltransferase</keyword>
<keyword evidence="2" id="KW-0808">Transferase</keyword>
<dbReference type="EC" id="2.4.-.-" evidence="2"/>
<dbReference type="PANTHER" id="PTHR43685">
    <property type="entry name" value="GLYCOSYLTRANSFERASE"/>
    <property type="match status" value="1"/>
</dbReference>
<dbReference type="CDD" id="cd03801">
    <property type="entry name" value="GT4_PimA-like"/>
    <property type="match status" value="1"/>
</dbReference>
<dbReference type="Gene3D" id="3.40.50.2000">
    <property type="entry name" value="Glycogen Phosphorylase B"/>
    <property type="match status" value="1"/>
</dbReference>
<evidence type="ECO:0000313" key="2">
    <source>
        <dbReference type="EMBL" id="MCP1246622.1"/>
    </source>
</evidence>
<dbReference type="RefSeq" id="WP_253550539.1">
    <property type="nucleotide sequence ID" value="NZ_JAMYZR010000023.1"/>
</dbReference>
<dbReference type="Proteomes" id="UP001523543">
    <property type="component" value="Unassembled WGS sequence"/>
</dbReference>
<dbReference type="InterPro" id="IPR050834">
    <property type="entry name" value="Glycosyltransf_2"/>
</dbReference>
<dbReference type="GO" id="GO:0016757">
    <property type="term" value="F:glycosyltransferase activity"/>
    <property type="evidence" value="ECO:0007669"/>
    <property type="project" value="UniProtKB-KW"/>
</dbReference>
<reference evidence="2 3" key="1">
    <citation type="submission" date="2022-06" db="EMBL/GenBank/DDBJ databases">
        <title>Acetobacer genomes from food samples.</title>
        <authorList>
            <person name="Sombolestani A."/>
        </authorList>
    </citation>
    <scope>NUCLEOTIDE SEQUENCE [LARGE SCALE GENOMIC DNA]</scope>
    <source>
        <strain evidence="2 3">R-83281</strain>
    </source>
</reference>
<proteinExistence type="predicted"/>
<gene>
    <name evidence="2" type="ORF">NKW54_11820</name>
</gene>
<dbReference type="CDD" id="cd00761">
    <property type="entry name" value="Glyco_tranf_GTA_type"/>
    <property type="match status" value="1"/>
</dbReference>
<accession>A0ABT1ETB2</accession>
<dbReference type="InterPro" id="IPR029044">
    <property type="entry name" value="Nucleotide-diphossugar_trans"/>
</dbReference>
<dbReference type="Pfam" id="PF00535">
    <property type="entry name" value="Glycos_transf_2"/>
    <property type="match status" value="1"/>
</dbReference>
<name>A0ABT1ETB2_9PROT</name>
<dbReference type="SUPFAM" id="SSF53448">
    <property type="entry name" value="Nucleotide-diphospho-sugar transferases"/>
    <property type="match status" value="1"/>
</dbReference>
<keyword evidence="3" id="KW-1185">Reference proteome</keyword>
<dbReference type="Pfam" id="PF13692">
    <property type="entry name" value="Glyco_trans_1_4"/>
    <property type="match status" value="1"/>
</dbReference>
<evidence type="ECO:0000259" key="1">
    <source>
        <dbReference type="Pfam" id="PF00535"/>
    </source>
</evidence>
<dbReference type="InterPro" id="IPR001173">
    <property type="entry name" value="Glyco_trans_2-like"/>
</dbReference>
<dbReference type="PANTHER" id="PTHR43685:SF2">
    <property type="entry name" value="GLYCOSYLTRANSFERASE 2-LIKE DOMAIN-CONTAINING PROTEIN"/>
    <property type="match status" value="1"/>
</dbReference>
<dbReference type="EMBL" id="JAMYZR010000023">
    <property type="protein sequence ID" value="MCP1246622.1"/>
    <property type="molecule type" value="Genomic_DNA"/>
</dbReference>
<dbReference type="Gene3D" id="3.90.550.10">
    <property type="entry name" value="Spore Coat Polysaccharide Biosynthesis Protein SpsA, Chain A"/>
    <property type="match status" value="1"/>
</dbReference>
<sequence length="702" mass="80403">MSGIDVSLVLNVHREQDLLYPTLRSLLDTVQHAQLHEIKSELVIVADYADERTLTLLKNYDYTGFDAVRLENIEVRSLGLARNYGIEVAVGEYIVTADADDLVSRNFIYELYQLHQASQNKKIVAFPEYYHSFGDGSYVCKFYSLDRVGLYRMAGEHPYVSRFMARRADLLNVPYRDCSSGTVYAYEDYDINLRLICAGFDLLVAPDTIVFYRQRNGSIMASLGRDQKRMVPNSAFFEGNEFLKLLEQRDQETVLPQIHIDFKKSYTKSFYLRELIHQANLIEPEIHPYSLRDAQFFTNVGISQAFGQAYEKICKVIQGKHYTDVFFLPFLSKGGGEKYVLNFIETAIKEGNRSCLLILGQQLCHSKERYQIPDGLDVLDLYEILDAHDAVRIPEMAIRVIENFAGNARIFMKFCPFCEVVMKAYAEFFKSRPLVYFYFCSSYYIMDSVIYEDGAEYRFLSDYRNYIDYVVSDHSLNLKQLEYRIPAYQGRTETLYTYSQPVSHPLQHSDGPRRLIWASRLDAQKRPDLLHKISVELLAENIATKIYVYGSPVLDQFEPEYFDDCPNVVYKGGFSGLGSIPFTNKDAFLYTSLFDGLPNVLLEAAQMQIPIITVDVGGVPELIQDKSGFLVHGSADDAELVARYVAKVKEFLNASEAEIQNKVHCLHQHFEQQHAQSIYGLRVAAVYARLEEQLAKGNALNG</sequence>
<feature type="domain" description="Glycosyltransferase 2-like" evidence="1">
    <location>
        <begin position="7"/>
        <end position="121"/>
    </location>
</feature>